<dbReference type="SUPFAM" id="SSF56762">
    <property type="entry name" value="HydB/Nqo4-like"/>
    <property type="match status" value="1"/>
</dbReference>
<gene>
    <name evidence="3" type="ORF">DESPIGER_2318</name>
</gene>
<dbReference type="EMBL" id="LT630450">
    <property type="protein sequence ID" value="SFV74140.1"/>
    <property type="molecule type" value="Genomic_DNA"/>
</dbReference>
<dbReference type="OrthoDB" id="9801496at2"/>
<keyword evidence="1" id="KW-0560">Oxidoreductase</keyword>
<evidence type="ECO:0000256" key="1">
    <source>
        <dbReference type="ARBA" id="ARBA00023002"/>
    </source>
</evidence>
<dbReference type="PANTHER" id="PTHR43485">
    <property type="entry name" value="HYDROGENASE-4 COMPONENT G"/>
    <property type="match status" value="1"/>
</dbReference>
<proteinExistence type="predicted"/>
<evidence type="ECO:0000313" key="4">
    <source>
        <dbReference type="Proteomes" id="UP000186323"/>
    </source>
</evidence>
<dbReference type="GO" id="GO:0016651">
    <property type="term" value="F:oxidoreductase activity, acting on NAD(P)H"/>
    <property type="evidence" value="ECO:0007669"/>
    <property type="project" value="InterPro"/>
</dbReference>
<organism evidence="3 4">
    <name type="scientific">Desulfovibrio piger</name>
    <dbReference type="NCBI Taxonomy" id="901"/>
    <lineage>
        <taxon>Bacteria</taxon>
        <taxon>Pseudomonadati</taxon>
        <taxon>Thermodesulfobacteriota</taxon>
        <taxon>Desulfovibrionia</taxon>
        <taxon>Desulfovibrionales</taxon>
        <taxon>Desulfovibrionaceae</taxon>
        <taxon>Desulfovibrio</taxon>
    </lineage>
</organism>
<dbReference type="KEGG" id="dpg:DESPIGER_2318"/>
<sequence length="520" mass="56411">MRFSYASPARLADIPCLDAASLRAAILTQVAHGWRVLAFFGLPRALYAPGELALVAGNTAAAGLCCVMAHDRQQELWASRCLPLDRYASMSLECPQLQRFEREVHEAWGIVPEGHPWLKPVRYTTPAPGAERPGPAQCDHYRVEGSEVHEVAVGPVHAGIIEPGHFRFQCYGENVLNLEISLGFQHRGVEKMLAGGPHLRDAALMECVAGDTSVGHCTAYCVVLERLAGVSVPLRAQLLRRMGLEFERLANHTGDLGAIAGDTGFLPTSSWNGRIRGDFLNMTAEICGNRFGRGLVCPGGVSRDLDPAACRGLLDRLRAGWRDVRGAVDVMFASPSVLDRLTGTGCVSLRTAEVFGMVGVAARACGLPRDARRHAPLSRLPLEDTDIRTAQGGDVLGRATVRRLEVADSVRLVEADLQHLARLGEEEKLNGSESDAALWRAPMPGALPGGMLAVAQVEGWRGELCHVAVTDAEGRFGVYKIYDPSWHNWSGLEMALRGEQISDFPLCNKSFNLSYCGHDL</sequence>
<dbReference type="InterPro" id="IPR037232">
    <property type="entry name" value="NADH_quin_OxRdtase_su_C/D-like"/>
</dbReference>
<dbReference type="InterPro" id="IPR029014">
    <property type="entry name" value="NiFe-Hase_large"/>
</dbReference>
<dbReference type="Pfam" id="PF00346">
    <property type="entry name" value="Complex1_49kDa"/>
    <property type="match status" value="1"/>
</dbReference>
<accession>A0A1K1LHE4</accession>
<feature type="domain" description="NADH-quinone oxidoreductase subunit D" evidence="2">
    <location>
        <begin position="262"/>
        <end position="513"/>
    </location>
</feature>
<dbReference type="AlphaFoldDB" id="A0A1K1LHE4"/>
<dbReference type="Proteomes" id="UP000186323">
    <property type="component" value="Chromosome I"/>
</dbReference>
<evidence type="ECO:0000313" key="3">
    <source>
        <dbReference type="EMBL" id="SFV74140.1"/>
    </source>
</evidence>
<dbReference type="GO" id="GO:0051287">
    <property type="term" value="F:NAD binding"/>
    <property type="evidence" value="ECO:0007669"/>
    <property type="project" value="InterPro"/>
</dbReference>
<dbReference type="InterPro" id="IPR052197">
    <property type="entry name" value="ComplexI_49kDa-like"/>
</dbReference>
<reference evidence="4" key="1">
    <citation type="submission" date="2016-10" db="EMBL/GenBank/DDBJ databases">
        <authorList>
            <person name="Wegmann U."/>
        </authorList>
    </citation>
    <scope>NUCLEOTIDE SEQUENCE [LARGE SCALE GENOMIC DNA]</scope>
</reference>
<dbReference type="Gene3D" id="1.10.645.10">
    <property type="entry name" value="Cytochrome-c3 Hydrogenase, chain B"/>
    <property type="match status" value="1"/>
</dbReference>
<keyword evidence="4" id="KW-1185">Reference proteome</keyword>
<evidence type="ECO:0000259" key="2">
    <source>
        <dbReference type="Pfam" id="PF00346"/>
    </source>
</evidence>
<dbReference type="InterPro" id="IPR001135">
    <property type="entry name" value="NADH_Q_OxRdtase_suD"/>
</dbReference>
<dbReference type="RefSeq" id="WP_072336822.1">
    <property type="nucleotide sequence ID" value="NZ_DBGALU010000084.1"/>
</dbReference>
<dbReference type="PANTHER" id="PTHR43485:SF1">
    <property type="entry name" value="FORMATE HYDROGENLYASE SUBUNIT 5-RELATED"/>
    <property type="match status" value="1"/>
</dbReference>
<name>A0A1K1LHE4_9BACT</name>
<dbReference type="GO" id="GO:0048038">
    <property type="term" value="F:quinone binding"/>
    <property type="evidence" value="ECO:0007669"/>
    <property type="project" value="InterPro"/>
</dbReference>
<protein>
    <submittedName>
        <fullName evidence="3">Ni,Fe-hydrogenase III large subunit</fullName>
    </submittedName>
</protein>
<dbReference type="SUPFAM" id="SSF143243">
    <property type="entry name" value="Nqo5-like"/>
    <property type="match status" value="1"/>
</dbReference>